<protein>
    <submittedName>
        <fullName evidence="7">Membrane associated serine protease</fullName>
    </submittedName>
</protein>
<feature type="transmembrane region" description="Helical" evidence="5">
    <location>
        <begin position="56"/>
        <end position="79"/>
    </location>
</feature>
<dbReference type="PANTHER" id="PTHR43066:SF11">
    <property type="entry name" value="PEPTIDASE S54 RHOMBOID DOMAIN-CONTAINING PROTEIN"/>
    <property type="match status" value="1"/>
</dbReference>
<name>A0ABM9IGC6_9BACT</name>
<feature type="transmembrane region" description="Helical" evidence="5">
    <location>
        <begin position="240"/>
        <end position="257"/>
    </location>
</feature>
<dbReference type="SUPFAM" id="SSF144091">
    <property type="entry name" value="Rhomboid-like"/>
    <property type="match status" value="1"/>
</dbReference>
<reference evidence="7" key="1">
    <citation type="submission" date="2023-03" db="EMBL/GenBank/DDBJ databases">
        <authorList>
            <person name="Cremers G."/>
            <person name="Picone N."/>
        </authorList>
    </citation>
    <scope>NUCLEOTIDE SEQUENCE</scope>
    <source>
        <strain evidence="7">Sample_alias</strain>
    </source>
</reference>
<evidence type="ECO:0000259" key="6">
    <source>
        <dbReference type="Pfam" id="PF01694"/>
    </source>
</evidence>
<feature type="transmembrane region" description="Helical" evidence="5">
    <location>
        <begin position="141"/>
        <end position="159"/>
    </location>
</feature>
<dbReference type="PANTHER" id="PTHR43066">
    <property type="entry name" value="RHOMBOID-RELATED PROTEIN"/>
    <property type="match status" value="1"/>
</dbReference>
<feature type="transmembrane region" description="Helical" evidence="5">
    <location>
        <begin position="211"/>
        <end position="234"/>
    </location>
</feature>
<keyword evidence="7" id="KW-0645">Protease</keyword>
<feature type="transmembrane region" description="Helical" evidence="5">
    <location>
        <begin position="171"/>
        <end position="191"/>
    </location>
</feature>
<dbReference type="EMBL" id="OX458932">
    <property type="protein sequence ID" value="CAI9086754.1"/>
    <property type="molecule type" value="Genomic_DNA"/>
</dbReference>
<dbReference type="GO" id="GO:0006508">
    <property type="term" value="P:proteolysis"/>
    <property type="evidence" value="ECO:0007669"/>
    <property type="project" value="UniProtKB-KW"/>
</dbReference>
<dbReference type="Pfam" id="PF01694">
    <property type="entry name" value="Rhomboid"/>
    <property type="match status" value="1"/>
</dbReference>
<evidence type="ECO:0000313" key="8">
    <source>
        <dbReference type="Proteomes" id="UP001161497"/>
    </source>
</evidence>
<accession>A0ABM9IGC6</accession>
<keyword evidence="4 5" id="KW-0472">Membrane</keyword>
<keyword evidence="8" id="KW-1185">Reference proteome</keyword>
<proteinExistence type="predicted"/>
<dbReference type="InterPro" id="IPR035952">
    <property type="entry name" value="Rhomboid-like_sf"/>
</dbReference>
<dbReference type="Gene3D" id="1.20.1540.10">
    <property type="entry name" value="Rhomboid-like"/>
    <property type="match status" value="1"/>
</dbReference>
<organism evidence="7 8">
    <name type="scientific">Candidatus Methylacidiphilum fumarolicum</name>
    <dbReference type="NCBI Taxonomy" id="591154"/>
    <lineage>
        <taxon>Bacteria</taxon>
        <taxon>Pseudomonadati</taxon>
        <taxon>Verrucomicrobiota</taxon>
        <taxon>Methylacidiphilae</taxon>
        <taxon>Methylacidiphilales</taxon>
        <taxon>Methylacidiphilaceae</taxon>
        <taxon>Methylacidiphilum (ex Ratnadevi et al. 2023)</taxon>
    </lineage>
</organism>
<evidence type="ECO:0000256" key="1">
    <source>
        <dbReference type="ARBA" id="ARBA00004141"/>
    </source>
</evidence>
<evidence type="ECO:0000313" key="7">
    <source>
        <dbReference type="EMBL" id="CAI9086754.1"/>
    </source>
</evidence>
<evidence type="ECO:0000256" key="4">
    <source>
        <dbReference type="ARBA" id="ARBA00023136"/>
    </source>
</evidence>
<gene>
    <name evidence="7" type="primary">glpG</name>
    <name evidence="7" type="ORF">MFUM_2449</name>
</gene>
<dbReference type="Proteomes" id="UP001161497">
    <property type="component" value="Chromosome"/>
</dbReference>
<sequence>MIFAFLTAILEKPLILFECHKLQNAFFAETKDTMKKDKMVLLKDFSSNDFFKTLPWLTQALVTFLFIVYFIQITFLFIFGSTWFRSSFALTTEGVAHGKIWEFLTYAFLHDELEPLHLLTNAIAIYFLGNQLEKVLGHFRLALLFIGGAIAGGMGWYFFGGPIHEPGLIGASGVVFSFLLAFAFCLQEIWVRSLTFHYDIQSNRFIFNPTFFLSIQVVVLIFVIFEAICLVFDIPTGSSHTAHLAGAIFGYLYVRLWPIKPLAHTKSSS</sequence>
<evidence type="ECO:0000256" key="2">
    <source>
        <dbReference type="ARBA" id="ARBA00022692"/>
    </source>
</evidence>
<dbReference type="InterPro" id="IPR022764">
    <property type="entry name" value="Peptidase_S54_rhomboid_dom"/>
</dbReference>
<keyword evidence="3 5" id="KW-1133">Transmembrane helix</keyword>
<keyword evidence="2 5" id="KW-0812">Transmembrane</keyword>
<evidence type="ECO:0000256" key="3">
    <source>
        <dbReference type="ARBA" id="ARBA00022989"/>
    </source>
</evidence>
<keyword evidence="7" id="KW-0378">Hydrolase</keyword>
<evidence type="ECO:0000256" key="5">
    <source>
        <dbReference type="SAM" id="Phobius"/>
    </source>
</evidence>
<dbReference type="GO" id="GO:0008233">
    <property type="term" value="F:peptidase activity"/>
    <property type="evidence" value="ECO:0007669"/>
    <property type="project" value="UniProtKB-KW"/>
</dbReference>
<feature type="domain" description="Peptidase S54 rhomboid" evidence="6">
    <location>
        <begin position="98"/>
        <end position="254"/>
    </location>
</feature>
<comment type="subcellular location">
    <subcellularLocation>
        <location evidence="1">Membrane</location>
        <topology evidence="1">Multi-pass membrane protein</topology>
    </subcellularLocation>
</comment>